<organism evidence="1 2">
    <name type="scientific">Schistosoma mattheei</name>
    <dbReference type="NCBI Taxonomy" id="31246"/>
    <lineage>
        <taxon>Eukaryota</taxon>
        <taxon>Metazoa</taxon>
        <taxon>Spiralia</taxon>
        <taxon>Lophotrochozoa</taxon>
        <taxon>Platyhelminthes</taxon>
        <taxon>Trematoda</taxon>
        <taxon>Digenea</taxon>
        <taxon>Strigeidida</taxon>
        <taxon>Schistosomatoidea</taxon>
        <taxon>Schistosomatidae</taxon>
        <taxon>Schistosoma</taxon>
    </lineage>
</organism>
<evidence type="ECO:0000313" key="1">
    <source>
        <dbReference type="EMBL" id="VDP63487.1"/>
    </source>
</evidence>
<gene>
    <name evidence="1" type="ORF">SMTD_LOCUS13423</name>
</gene>
<dbReference type="SUPFAM" id="SSF56219">
    <property type="entry name" value="DNase I-like"/>
    <property type="match status" value="1"/>
</dbReference>
<dbReference type="Proteomes" id="UP000269396">
    <property type="component" value="Unassembled WGS sequence"/>
</dbReference>
<evidence type="ECO:0000313" key="2">
    <source>
        <dbReference type="Proteomes" id="UP000269396"/>
    </source>
</evidence>
<protein>
    <submittedName>
        <fullName evidence="1">Uncharacterized protein</fullName>
    </submittedName>
</protein>
<accession>A0A183PGD7</accession>
<proteinExistence type="predicted"/>
<dbReference type="Gene3D" id="3.60.10.10">
    <property type="entry name" value="Endonuclease/exonuclease/phosphatase"/>
    <property type="match status" value="1"/>
</dbReference>
<name>A0A183PGD7_9TREM</name>
<dbReference type="InterPro" id="IPR036691">
    <property type="entry name" value="Endo/exonu/phosph_ase_sf"/>
</dbReference>
<sequence length="134" mass="15965">MNIIQYYAPTNDCNDDIKDQFDERLQSIIEKCPRNNLIILMGDLNAKVGIDNTGYEDIMGRYGLTGREKRKWREICKSMCNQRIGHRWHNISTQTYTQSYMDLTRSHHREPDRSYLHQQKIPKVNGRCEKQERS</sequence>
<dbReference type="AlphaFoldDB" id="A0A183PGD7"/>
<reference evidence="1 2" key="1">
    <citation type="submission" date="2018-11" db="EMBL/GenBank/DDBJ databases">
        <authorList>
            <consortium name="Pathogen Informatics"/>
        </authorList>
    </citation>
    <scope>NUCLEOTIDE SEQUENCE [LARGE SCALE GENOMIC DNA]</scope>
    <source>
        <strain>Denwood</strain>
        <strain evidence="2">Zambia</strain>
    </source>
</reference>
<dbReference type="EMBL" id="UZAL01033483">
    <property type="protein sequence ID" value="VDP63487.1"/>
    <property type="molecule type" value="Genomic_DNA"/>
</dbReference>
<keyword evidence="2" id="KW-1185">Reference proteome</keyword>